<dbReference type="Proteomes" id="UP001431131">
    <property type="component" value="Unassembled WGS sequence"/>
</dbReference>
<keyword evidence="3" id="KW-1185">Reference proteome</keyword>
<gene>
    <name evidence="2" type="ORF">MJG50_13005</name>
</gene>
<organism evidence="2 3">
    <name type="scientific">Fredinandcohnia quinoae</name>
    <dbReference type="NCBI Taxonomy" id="2918902"/>
    <lineage>
        <taxon>Bacteria</taxon>
        <taxon>Bacillati</taxon>
        <taxon>Bacillota</taxon>
        <taxon>Bacilli</taxon>
        <taxon>Bacillales</taxon>
        <taxon>Bacillaceae</taxon>
        <taxon>Fredinandcohnia</taxon>
    </lineage>
</organism>
<dbReference type="EMBL" id="JAKTTI010000020">
    <property type="protein sequence ID" value="MCH1626252.1"/>
    <property type="molecule type" value="Genomic_DNA"/>
</dbReference>
<dbReference type="RefSeq" id="WP_240256171.1">
    <property type="nucleotide sequence ID" value="NZ_JAKTTI010000020.1"/>
</dbReference>
<evidence type="ECO:0000256" key="1">
    <source>
        <dbReference type="SAM" id="Coils"/>
    </source>
</evidence>
<evidence type="ECO:0000313" key="3">
    <source>
        <dbReference type="Proteomes" id="UP001431131"/>
    </source>
</evidence>
<name>A0AAW5E018_9BACI</name>
<comment type="caution">
    <text evidence="2">The sequence shown here is derived from an EMBL/GenBank/DDBJ whole genome shotgun (WGS) entry which is preliminary data.</text>
</comment>
<keyword evidence="1" id="KW-0175">Coiled coil</keyword>
<feature type="coiled-coil region" evidence="1">
    <location>
        <begin position="30"/>
        <end position="100"/>
    </location>
</feature>
<sequence length="275" mass="31959">MSRYQTDDSYLNKDTKLQLQQKIIHYHSEIISYQNKIKKMEHEFEKEKIRNKYLQEKLHEVQHTNLESYEKEIAALQAKLLSYEVALEEEKSRIQILEAKLIQPIQNVESIKIVKAEPVLRMQSLFNYSFINTQIEDDEESFISILGDFIIENLGTVPLHSPIICIRIVPINAGHLSGKIAINQSISGSQFEDSLQEEWQFVHENWKEKVKGKGEYWIKPVKQVTLNPSERIIFSNFELNLKRIVEQGSIIAEGFAYCSEIPNGIPALNKIILNM</sequence>
<dbReference type="AlphaFoldDB" id="A0AAW5E018"/>
<reference evidence="2" key="1">
    <citation type="submission" date="2022-02" db="EMBL/GenBank/DDBJ databases">
        <title>Fredinandcohnia quinoae sp. nov. isolated from Chenopodium quinoa seeds.</title>
        <authorList>
            <person name="Saati-Santamaria Z."/>
            <person name="Flores-Felix J.D."/>
            <person name="Igual J.M."/>
            <person name="Velazquez E."/>
            <person name="Garcia-Fraile P."/>
            <person name="Martinez-Molina E."/>
        </authorList>
    </citation>
    <scope>NUCLEOTIDE SEQUENCE</scope>
    <source>
        <strain evidence="2">SECRCQ15</strain>
    </source>
</reference>
<protein>
    <submittedName>
        <fullName evidence="2">Uncharacterized protein</fullName>
    </submittedName>
</protein>
<evidence type="ECO:0000313" key="2">
    <source>
        <dbReference type="EMBL" id="MCH1626252.1"/>
    </source>
</evidence>
<accession>A0AAW5E018</accession>
<proteinExistence type="predicted"/>